<organism evidence="2 3">
    <name type="scientific">Sphaerisporangium flaviroseum</name>
    <dbReference type="NCBI Taxonomy" id="509199"/>
    <lineage>
        <taxon>Bacteria</taxon>
        <taxon>Bacillati</taxon>
        <taxon>Actinomycetota</taxon>
        <taxon>Actinomycetes</taxon>
        <taxon>Streptosporangiales</taxon>
        <taxon>Streptosporangiaceae</taxon>
        <taxon>Sphaerisporangium</taxon>
    </lineage>
</organism>
<evidence type="ECO:0000313" key="2">
    <source>
        <dbReference type="EMBL" id="GAA3812188.1"/>
    </source>
</evidence>
<protein>
    <submittedName>
        <fullName evidence="2">Uncharacterized protein</fullName>
    </submittedName>
</protein>
<feature type="region of interest" description="Disordered" evidence="1">
    <location>
        <begin position="14"/>
        <end position="39"/>
    </location>
</feature>
<accession>A0ABP7I8I0</accession>
<proteinExistence type="predicted"/>
<keyword evidence="3" id="KW-1185">Reference proteome</keyword>
<gene>
    <name evidence="2" type="ORF">GCM10022226_36050</name>
</gene>
<evidence type="ECO:0000313" key="3">
    <source>
        <dbReference type="Proteomes" id="UP001500888"/>
    </source>
</evidence>
<reference evidence="3" key="1">
    <citation type="journal article" date="2019" name="Int. J. Syst. Evol. Microbiol.">
        <title>The Global Catalogue of Microorganisms (GCM) 10K type strain sequencing project: providing services to taxonomists for standard genome sequencing and annotation.</title>
        <authorList>
            <consortium name="The Broad Institute Genomics Platform"/>
            <consortium name="The Broad Institute Genome Sequencing Center for Infectious Disease"/>
            <person name="Wu L."/>
            <person name="Ma J."/>
        </authorList>
    </citation>
    <scope>NUCLEOTIDE SEQUENCE [LARGE SCALE GENOMIC DNA]</scope>
    <source>
        <strain evidence="3">JCM 16908</strain>
    </source>
</reference>
<dbReference type="EMBL" id="BAAAZR010000008">
    <property type="protein sequence ID" value="GAA3812188.1"/>
    <property type="molecule type" value="Genomic_DNA"/>
</dbReference>
<comment type="caution">
    <text evidence="2">The sequence shown here is derived from an EMBL/GenBank/DDBJ whole genome shotgun (WGS) entry which is preliminary data.</text>
</comment>
<dbReference type="Proteomes" id="UP001500888">
    <property type="component" value="Unassembled WGS sequence"/>
</dbReference>
<sequence>MFLASGCPLLHTVSKEPGLAPPYDDPRTGYTGRGPVTDVSPASLKKRGDDFLRERDDLAKALKEATTALDALDDFWGGDENGRLFYHGVQGRKGYRAAREEIERHVELIKVCYTRIGENLAVSGANLEAADWSTVGRLARTVYEGDLATPTTKAEVA</sequence>
<evidence type="ECO:0000256" key="1">
    <source>
        <dbReference type="SAM" id="MobiDB-lite"/>
    </source>
</evidence>
<name>A0ABP7I8I0_9ACTN</name>